<evidence type="ECO:0000256" key="3">
    <source>
        <dbReference type="ARBA" id="ARBA00022989"/>
    </source>
</evidence>
<feature type="transmembrane region" description="Helical" evidence="5">
    <location>
        <begin position="176"/>
        <end position="196"/>
    </location>
</feature>
<keyword evidence="4 5" id="KW-0472">Membrane</keyword>
<organism evidence="6 7">
    <name type="scientific">Clostridium luticellarii</name>
    <dbReference type="NCBI Taxonomy" id="1691940"/>
    <lineage>
        <taxon>Bacteria</taxon>
        <taxon>Bacillati</taxon>
        <taxon>Bacillota</taxon>
        <taxon>Clostridia</taxon>
        <taxon>Eubacteriales</taxon>
        <taxon>Clostridiaceae</taxon>
        <taxon>Clostridium</taxon>
    </lineage>
</organism>
<keyword evidence="6" id="KW-0808">Transferase</keyword>
<dbReference type="InterPro" id="IPR052527">
    <property type="entry name" value="Metal_cation-efflux_comp"/>
</dbReference>
<feature type="transmembrane region" description="Helical" evidence="5">
    <location>
        <begin position="108"/>
        <end position="129"/>
    </location>
</feature>
<proteinExistence type="predicted"/>
<feature type="transmembrane region" description="Helical" evidence="5">
    <location>
        <begin position="35"/>
        <end position="54"/>
    </location>
</feature>
<evidence type="ECO:0000256" key="1">
    <source>
        <dbReference type="ARBA" id="ARBA00004127"/>
    </source>
</evidence>
<dbReference type="EMBL" id="PVXP01000045">
    <property type="protein sequence ID" value="PRR83510.1"/>
    <property type="molecule type" value="Genomic_DNA"/>
</dbReference>
<sequence length="225" mass="25884">MDNIVGKTISGFIMLIVTMGIFIFLPAWTANYLQAWLYLLTFAVSTILITVYLFKNDQKLLKRRLKAGLTAEKEKSQKTIQAMASVFFCFIYIIAGFDYRFHWSNIPIYISLLANIFVIVGFFIVFLVFKENSYTSAIIEVNKDQKVISTGMYAIVRHPMYSGAILMMMFSPIALGSYWALLSVVALTSTIIARLLREEKFLSENLSGYDEYCEKVPYRLIPFIW</sequence>
<reference evidence="6 7" key="1">
    <citation type="submission" date="2018-03" db="EMBL/GenBank/DDBJ databases">
        <title>Genome sequence of Clostridium luticellarii DSM 29923.</title>
        <authorList>
            <person name="Poehlein A."/>
            <person name="Daniel R."/>
        </authorList>
    </citation>
    <scope>NUCLEOTIDE SEQUENCE [LARGE SCALE GENOMIC DNA]</scope>
    <source>
        <strain evidence="6 7">DSM 29923</strain>
    </source>
</reference>
<dbReference type="GO" id="GO:0012505">
    <property type="term" value="C:endomembrane system"/>
    <property type="evidence" value="ECO:0007669"/>
    <property type="project" value="UniProtKB-SubCell"/>
</dbReference>
<evidence type="ECO:0000313" key="7">
    <source>
        <dbReference type="Proteomes" id="UP000237798"/>
    </source>
</evidence>
<dbReference type="Gene3D" id="1.20.120.1630">
    <property type="match status" value="1"/>
</dbReference>
<keyword evidence="6" id="KW-0489">Methyltransferase</keyword>
<dbReference type="GO" id="GO:0032259">
    <property type="term" value="P:methylation"/>
    <property type="evidence" value="ECO:0007669"/>
    <property type="project" value="UniProtKB-KW"/>
</dbReference>
<dbReference type="PANTHER" id="PTHR43847">
    <property type="entry name" value="BLL3993 PROTEIN"/>
    <property type="match status" value="1"/>
</dbReference>
<name>A0A2T0BHY3_9CLOT</name>
<dbReference type="InterPro" id="IPR007318">
    <property type="entry name" value="Phopholipid_MeTrfase"/>
</dbReference>
<dbReference type="GO" id="GO:0008168">
    <property type="term" value="F:methyltransferase activity"/>
    <property type="evidence" value="ECO:0007669"/>
    <property type="project" value="UniProtKB-KW"/>
</dbReference>
<evidence type="ECO:0000256" key="5">
    <source>
        <dbReference type="SAM" id="Phobius"/>
    </source>
</evidence>
<dbReference type="PANTHER" id="PTHR43847:SF1">
    <property type="entry name" value="BLL3993 PROTEIN"/>
    <property type="match status" value="1"/>
</dbReference>
<gene>
    <name evidence="6" type="ORF">CLLU_26410</name>
</gene>
<evidence type="ECO:0000313" key="6">
    <source>
        <dbReference type="EMBL" id="PRR83510.1"/>
    </source>
</evidence>
<dbReference type="Proteomes" id="UP000237798">
    <property type="component" value="Unassembled WGS sequence"/>
</dbReference>
<feature type="transmembrane region" description="Helical" evidence="5">
    <location>
        <begin position="12"/>
        <end position="29"/>
    </location>
</feature>
<comment type="subcellular location">
    <subcellularLocation>
        <location evidence="1">Endomembrane system</location>
        <topology evidence="1">Multi-pass membrane protein</topology>
    </subcellularLocation>
</comment>
<evidence type="ECO:0000256" key="4">
    <source>
        <dbReference type="ARBA" id="ARBA00023136"/>
    </source>
</evidence>
<dbReference type="OrthoDB" id="5471300at2"/>
<comment type="caution">
    <text evidence="6">The sequence shown here is derived from an EMBL/GenBank/DDBJ whole genome shotgun (WGS) entry which is preliminary data.</text>
</comment>
<keyword evidence="3 5" id="KW-1133">Transmembrane helix</keyword>
<feature type="transmembrane region" description="Helical" evidence="5">
    <location>
        <begin position="82"/>
        <end position="102"/>
    </location>
</feature>
<dbReference type="AlphaFoldDB" id="A0A2T0BHY3"/>
<protein>
    <submittedName>
        <fullName evidence="6">Isoprenylcysteine carboxyl methyltransferase (ICMT) family protein</fullName>
    </submittedName>
</protein>
<dbReference type="RefSeq" id="WP_106010233.1">
    <property type="nucleotide sequence ID" value="NZ_JALCPJ010000038.1"/>
</dbReference>
<dbReference type="Pfam" id="PF04191">
    <property type="entry name" value="PEMT"/>
    <property type="match status" value="1"/>
</dbReference>
<keyword evidence="7" id="KW-1185">Reference proteome</keyword>
<accession>A0A2T0BHY3</accession>
<keyword evidence="2 5" id="KW-0812">Transmembrane</keyword>
<evidence type="ECO:0000256" key="2">
    <source>
        <dbReference type="ARBA" id="ARBA00022692"/>
    </source>
</evidence>